<organism evidence="1 2">
    <name type="scientific">Meridianimarinicoccus roseus</name>
    <dbReference type="NCBI Taxonomy" id="2072018"/>
    <lineage>
        <taxon>Bacteria</taxon>
        <taxon>Pseudomonadati</taxon>
        <taxon>Pseudomonadota</taxon>
        <taxon>Alphaproteobacteria</taxon>
        <taxon>Rhodobacterales</taxon>
        <taxon>Paracoccaceae</taxon>
        <taxon>Meridianimarinicoccus</taxon>
    </lineage>
</organism>
<sequence length="52" mass="6085">MKKADLPTKTCASCGLPFTWRRKWARTWDEVRYCSRRCAGARKPADPGRDKR</sequence>
<dbReference type="AlphaFoldDB" id="A0A2V2LCL8"/>
<dbReference type="PIRSF" id="PIRSF037205">
    <property type="entry name" value="UCP037205"/>
    <property type="match status" value="1"/>
</dbReference>
<protein>
    <submittedName>
        <fullName evidence="1">DUF2256 domain-containing protein</fullName>
    </submittedName>
</protein>
<dbReference type="InterPro" id="IPR017136">
    <property type="entry name" value="UCP037205"/>
</dbReference>
<gene>
    <name evidence="1" type="ORF">DKT77_08195</name>
</gene>
<keyword evidence="2" id="KW-1185">Reference proteome</keyword>
<name>A0A2V2LCL8_9RHOB</name>
<dbReference type="PANTHER" id="PTHR37463">
    <property type="entry name" value="GSL3115 PROTEIN"/>
    <property type="match status" value="1"/>
</dbReference>
<dbReference type="PANTHER" id="PTHR37463:SF1">
    <property type="entry name" value="DUF2256 DOMAIN-CONTAINING PROTEIN"/>
    <property type="match status" value="1"/>
</dbReference>
<evidence type="ECO:0000313" key="2">
    <source>
        <dbReference type="Proteomes" id="UP000245680"/>
    </source>
</evidence>
<evidence type="ECO:0000313" key="1">
    <source>
        <dbReference type="EMBL" id="PWR03208.1"/>
    </source>
</evidence>
<accession>A0A2V2LCL8</accession>
<dbReference type="EMBL" id="QGKU01000030">
    <property type="protein sequence ID" value="PWR03208.1"/>
    <property type="molecule type" value="Genomic_DNA"/>
</dbReference>
<reference evidence="1 2" key="1">
    <citation type="submission" date="2018-05" db="EMBL/GenBank/DDBJ databases">
        <title>Rhodobacteraceae gen. nov., sp. nov. isolated from sea water.</title>
        <authorList>
            <person name="Ren Y."/>
        </authorList>
    </citation>
    <scope>NUCLEOTIDE SEQUENCE [LARGE SCALE GENOMIC DNA]</scope>
    <source>
        <strain evidence="1 2">TG-679</strain>
    </source>
</reference>
<proteinExistence type="predicted"/>
<dbReference type="Pfam" id="PF10013">
    <property type="entry name" value="DUF2256"/>
    <property type="match status" value="1"/>
</dbReference>
<comment type="caution">
    <text evidence="1">The sequence shown here is derived from an EMBL/GenBank/DDBJ whole genome shotgun (WGS) entry which is preliminary data.</text>
</comment>
<dbReference type="OrthoDB" id="27194at2"/>
<dbReference type="Proteomes" id="UP000245680">
    <property type="component" value="Unassembled WGS sequence"/>
</dbReference>